<organism evidence="8 9">
    <name type="scientific">Callosobruchus maculatus</name>
    <name type="common">Southern cowpea weevil</name>
    <name type="synonym">Pulse bruchid</name>
    <dbReference type="NCBI Taxonomy" id="64391"/>
    <lineage>
        <taxon>Eukaryota</taxon>
        <taxon>Metazoa</taxon>
        <taxon>Ecdysozoa</taxon>
        <taxon>Arthropoda</taxon>
        <taxon>Hexapoda</taxon>
        <taxon>Insecta</taxon>
        <taxon>Pterygota</taxon>
        <taxon>Neoptera</taxon>
        <taxon>Endopterygota</taxon>
        <taxon>Coleoptera</taxon>
        <taxon>Polyphaga</taxon>
        <taxon>Cucujiformia</taxon>
        <taxon>Chrysomeloidea</taxon>
        <taxon>Chrysomelidae</taxon>
        <taxon>Bruchinae</taxon>
        <taxon>Bruchini</taxon>
        <taxon>Callosobruchus</taxon>
    </lineage>
</organism>
<dbReference type="InterPro" id="IPR016181">
    <property type="entry name" value="Acyl_CoA_acyltransferase"/>
</dbReference>
<dbReference type="InterPro" id="IPR013328">
    <property type="entry name" value="6PGD_dom2"/>
</dbReference>
<dbReference type="GO" id="GO:0009246">
    <property type="term" value="P:enterobacterial common antigen biosynthetic process"/>
    <property type="evidence" value="ECO:0007669"/>
    <property type="project" value="InterPro"/>
</dbReference>
<dbReference type="GO" id="GO:0016616">
    <property type="term" value="F:oxidoreductase activity, acting on the CH-OH group of donors, NAD or NADP as acceptor"/>
    <property type="evidence" value="ECO:0007669"/>
    <property type="project" value="InterPro"/>
</dbReference>
<dbReference type="OrthoDB" id="5059218at2759"/>
<protein>
    <recommendedName>
        <fullName evidence="7">N-acetyltransferase domain-containing protein</fullName>
    </recommendedName>
</protein>
<dbReference type="Pfam" id="PF00583">
    <property type="entry name" value="Acetyltransf_1"/>
    <property type="match status" value="1"/>
</dbReference>
<dbReference type="FunFam" id="3.40.50.2000:FF:000043">
    <property type="entry name" value="UDP-N-acetylglucosamine 2-epimerase"/>
    <property type="match status" value="1"/>
</dbReference>
<dbReference type="CDD" id="cd03786">
    <property type="entry name" value="GTB_UDP-GlcNAc_2-Epimerase"/>
    <property type="match status" value="1"/>
</dbReference>
<evidence type="ECO:0000256" key="3">
    <source>
        <dbReference type="ARBA" id="ARBA00023002"/>
    </source>
</evidence>
<dbReference type="InterPro" id="IPR029767">
    <property type="entry name" value="WecB-like"/>
</dbReference>
<dbReference type="HAMAP" id="MF_02027">
    <property type="entry name" value="WecD_RffC"/>
    <property type="match status" value="1"/>
</dbReference>
<dbReference type="InterPro" id="IPR028359">
    <property type="entry name" value="UDP_ManNAc/GlcNAc_DH"/>
</dbReference>
<evidence type="ECO:0000256" key="1">
    <source>
        <dbReference type="ARBA" id="ARBA00022490"/>
    </source>
</evidence>
<reference evidence="8 9" key="1">
    <citation type="submission" date="2019-01" db="EMBL/GenBank/DDBJ databases">
        <authorList>
            <person name="Sayadi A."/>
        </authorList>
    </citation>
    <scope>NUCLEOTIDE SEQUENCE [LARGE SCALE GENOMIC DNA]</scope>
</reference>
<dbReference type="Gene3D" id="3.40.50.720">
    <property type="entry name" value="NAD(P)-binding Rossmann-like Domain"/>
    <property type="match status" value="1"/>
</dbReference>
<dbReference type="InterPro" id="IPR003331">
    <property type="entry name" value="UDP_GlcNAc_Epimerase_2_dom"/>
</dbReference>
<keyword evidence="3" id="KW-0560">Oxidoreductase</keyword>
<dbReference type="PROSITE" id="PS51186">
    <property type="entry name" value="GNAT"/>
    <property type="match status" value="1"/>
</dbReference>
<evidence type="ECO:0000256" key="4">
    <source>
        <dbReference type="ARBA" id="ARBA00023027"/>
    </source>
</evidence>
<dbReference type="NCBIfam" id="NF008286">
    <property type="entry name" value="PRK11064.1"/>
    <property type="match status" value="1"/>
</dbReference>
<keyword evidence="6" id="KW-0012">Acyltransferase</keyword>
<dbReference type="FunFam" id="3.40.50.720:FF:000139">
    <property type="entry name" value="UDP-N-acetyl-D-mannosamine dehydrogenase"/>
    <property type="match status" value="1"/>
</dbReference>
<dbReference type="EMBL" id="CAACVG010001533">
    <property type="protein sequence ID" value="VEN35403.1"/>
    <property type="molecule type" value="Genomic_DNA"/>
</dbReference>
<evidence type="ECO:0000256" key="2">
    <source>
        <dbReference type="ARBA" id="ARBA00022679"/>
    </source>
</evidence>
<dbReference type="Pfam" id="PF03720">
    <property type="entry name" value="UDPG_MGDP_dh_C"/>
    <property type="match status" value="1"/>
</dbReference>
<dbReference type="InterPro" id="IPR000182">
    <property type="entry name" value="GNAT_dom"/>
</dbReference>
<dbReference type="SUPFAM" id="SSF48179">
    <property type="entry name" value="6-phosphogluconate dehydrogenase C-terminal domain-like"/>
    <property type="match status" value="1"/>
</dbReference>
<dbReference type="InterPro" id="IPR012752">
    <property type="entry name" value="AcTrfase_WecD"/>
</dbReference>
<dbReference type="AlphaFoldDB" id="A0A653BIT0"/>
<evidence type="ECO:0000259" key="7">
    <source>
        <dbReference type="PROSITE" id="PS51186"/>
    </source>
</evidence>
<name>A0A653BIT0_CALMS</name>
<dbReference type="NCBIfam" id="NF008212">
    <property type="entry name" value="PRK10975.1"/>
    <property type="match status" value="1"/>
</dbReference>
<dbReference type="Pfam" id="PF00984">
    <property type="entry name" value="UDPG_MGDP_dh"/>
    <property type="match status" value="1"/>
</dbReference>
<dbReference type="HAMAP" id="MF_02028">
    <property type="entry name" value="WecB_RffE"/>
    <property type="match status" value="1"/>
</dbReference>
<keyword evidence="5" id="KW-0413">Isomerase</keyword>
<keyword evidence="9" id="KW-1185">Reference proteome</keyword>
<keyword evidence="2" id="KW-0808">Transferase</keyword>
<accession>A0A653BIT0</accession>
<dbReference type="PANTHER" id="PTHR43491">
    <property type="entry name" value="UDP-N-ACETYL-D-MANNOSAMINE DEHYDROGENASE"/>
    <property type="match status" value="1"/>
</dbReference>
<evidence type="ECO:0000256" key="5">
    <source>
        <dbReference type="ARBA" id="ARBA00023235"/>
    </source>
</evidence>
<dbReference type="InterPro" id="IPR014027">
    <property type="entry name" value="UDP-Glc/GDP-Man_DH_C"/>
</dbReference>
<dbReference type="NCBIfam" id="TIGR00236">
    <property type="entry name" value="wecB"/>
    <property type="match status" value="1"/>
</dbReference>
<dbReference type="InterPro" id="IPR008927">
    <property type="entry name" value="6-PGluconate_DH-like_C_sf"/>
</dbReference>
<keyword evidence="1" id="KW-0963">Cytoplasm</keyword>
<dbReference type="InterPro" id="IPR017476">
    <property type="entry name" value="UDP-Glc/GDP-Man"/>
</dbReference>
<evidence type="ECO:0000313" key="9">
    <source>
        <dbReference type="Proteomes" id="UP000410492"/>
    </source>
</evidence>
<keyword evidence="4" id="KW-0520">NAD</keyword>
<evidence type="ECO:0000313" key="8">
    <source>
        <dbReference type="EMBL" id="VEN35403.1"/>
    </source>
</evidence>
<dbReference type="InterPro" id="IPR036220">
    <property type="entry name" value="UDP-Glc/GDP-Man_DH_C_sf"/>
</dbReference>
<dbReference type="SUPFAM" id="SSF52413">
    <property type="entry name" value="UDP-glucose/GDP-mannose dehydrogenase C-terminal domain"/>
    <property type="match status" value="1"/>
</dbReference>
<dbReference type="PANTHER" id="PTHR43491:SF1">
    <property type="entry name" value="UDP-N-ACETYL-D-MANNOSAMINE DEHYDROGENASE"/>
    <property type="match status" value="1"/>
</dbReference>
<dbReference type="FunFam" id="3.40.50.720:FF:000235">
    <property type="entry name" value="UDP-N-acetyl-D-mannosamine dehydrogenase"/>
    <property type="match status" value="1"/>
</dbReference>
<dbReference type="FunFam" id="3.40.50.2000:FF:000068">
    <property type="entry name" value="UDP-N-acetylglucosamine 2-epimerase"/>
    <property type="match status" value="1"/>
</dbReference>
<dbReference type="Gene3D" id="3.40.630.30">
    <property type="match status" value="1"/>
</dbReference>
<dbReference type="SMART" id="SM00984">
    <property type="entry name" value="UDPG_MGDP_dh_C"/>
    <property type="match status" value="1"/>
</dbReference>
<sequence>MAPLVHALARDPDIEAKVCVTAQHREMLDQVLTLFSIVPDYDLNIMKPGQGLTEITCRILQELKPILESFRPDVVLVHGDTTTTVATSLAAFYQRIPVGHVEAGLRTGNLYSPWPEEANRTLTGHLAMYHFAPTENSRQNLLRENISDSKIFVTGNTVIDALIWVRDRVLANSELQAELAARYPFLNNGKKTILVTGHRRESFGRGFEHICHALAEIAAQNDDVQIVYPVHLNPNVSEPVNRILGHVENVLLIEPQDYMPFVWLMNHAWLILTDSGGIQEEAPSLGKPVLVMRETTERPEAVTAGTVRLVGTDPRRIVEEVTRLLHDEEEYQAMSRAHNPYGDGQACGRILHALKHNRVVGVDINARAVETINRGEIHIVEPDLDRVVKKAVEGGFLRASTTPVEADAYLIAVPTPFKGDHEPDMAYVEAAAKSIAPVLRKGALVILESTSPVGATEQMAQWLAEARPDLSFPQQAGEEADINIAYCPERVLPGQVMVELIKNDRVIGGMTPGCSARASELYKIFLEGECVVTNSRTAEMCKLTENSFRDVNIAFANELSLICADRGINVWELISLANRHPRVNILQPGPGVGGHCIAVDPWFIVAQNPEQARLIRTAREVNDYKPQWVLNQVKATVADCLAESGKRASELKIACFGLAFKPNIDDLRESPAMAIAETIAHWHSGETLVVEPNIHELPAKLAGHCTLTALDNALATADVLVLLVDHNARVALSTLNGVLESLEWESAFFSRPSAIVRLRENAPALQDADFSAWQRVQAKIPADRADLLDALQQHGFRLVEGEVDLSINVTLHGTPGAEVASEQDIPALRQMAARAFAQSRFRVPWYGPDDSGRFYAQWIENAVKGTFDHVCLVFRAAEGQIQGFVSLRKLNEREARIGLLAGRGMGAKLMQAALHWAHQQQVSTLRVATQMGNTAALKRYIASGASINATAYWLYR</sequence>
<feature type="domain" description="N-acetyltransferase" evidence="7">
    <location>
        <begin position="815"/>
        <end position="956"/>
    </location>
</feature>
<dbReference type="PIRSF" id="PIRSF500136">
    <property type="entry name" value="UDP_ManNAc_DH"/>
    <property type="match status" value="1"/>
</dbReference>
<dbReference type="CDD" id="cd04301">
    <property type="entry name" value="NAT_SF"/>
    <property type="match status" value="1"/>
</dbReference>
<dbReference type="InterPro" id="IPR014026">
    <property type="entry name" value="UDP-Glc/GDP-Man_DH_dimer"/>
</dbReference>
<dbReference type="InterPro" id="IPR032892">
    <property type="entry name" value="WecB"/>
</dbReference>
<dbReference type="Gene3D" id="3.40.50.2000">
    <property type="entry name" value="Glycogen Phosphorylase B"/>
    <property type="match status" value="2"/>
</dbReference>
<dbReference type="FunFam" id="3.40.630.30:FF:000044">
    <property type="entry name" value="dTDP-fucosamine acetyltransferase"/>
    <property type="match status" value="1"/>
</dbReference>
<dbReference type="SUPFAM" id="SSF51735">
    <property type="entry name" value="NAD(P)-binding Rossmann-fold domains"/>
    <property type="match status" value="1"/>
</dbReference>
<dbReference type="InterPro" id="IPR036291">
    <property type="entry name" value="NAD(P)-bd_dom_sf"/>
</dbReference>
<dbReference type="NCBIfam" id="TIGR03026">
    <property type="entry name" value="NDP-sugDHase"/>
    <property type="match status" value="1"/>
</dbReference>
<dbReference type="SUPFAM" id="SSF55729">
    <property type="entry name" value="Acyl-CoA N-acyltransferases (Nat)"/>
    <property type="match status" value="1"/>
</dbReference>
<dbReference type="Proteomes" id="UP000410492">
    <property type="component" value="Unassembled WGS sequence"/>
</dbReference>
<dbReference type="Pfam" id="PF02350">
    <property type="entry name" value="Epimerase_2"/>
    <property type="match status" value="1"/>
</dbReference>
<dbReference type="PIRSF" id="PIRSF000124">
    <property type="entry name" value="UDPglc_GDPman_dh"/>
    <property type="match status" value="1"/>
</dbReference>
<dbReference type="Gene3D" id="1.10.1040.10">
    <property type="entry name" value="N-(1-d-carboxylethyl)-l-norvaline Dehydrogenase, domain 2"/>
    <property type="match status" value="1"/>
</dbReference>
<dbReference type="GO" id="GO:0008761">
    <property type="term" value="F:UDP-N-acetylglucosamine 2-epimerase activity"/>
    <property type="evidence" value="ECO:0007669"/>
    <property type="project" value="InterPro"/>
</dbReference>
<dbReference type="GO" id="GO:0051287">
    <property type="term" value="F:NAD binding"/>
    <property type="evidence" value="ECO:0007669"/>
    <property type="project" value="InterPro"/>
</dbReference>
<gene>
    <name evidence="8" type="ORF">CALMAC_LOCUS1320</name>
</gene>
<dbReference type="SUPFAM" id="SSF53756">
    <property type="entry name" value="UDP-Glycosyltransferase/glycogen phosphorylase"/>
    <property type="match status" value="1"/>
</dbReference>
<dbReference type="GO" id="GO:0016628">
    <property type="term" value="F:oxidoreductase activity, acting on the CH-CH group of donors, NAD or NADP as acceptor"/>
    <property type="evidence" value="ECO:0007669"/>
    <property type="project" value="InterPro"/>
</dbReference>
<dbReference type="GO" id="GO:0008080">
    <property type="term" value="F:N-acetyltransferase activity"/>
    <property type="evidence" value="ECO:0007669"/>
    <property type="project" value="InterPro"/>
</dbReference>
<proteinExistence type="inferred from homology"/>
<dbReference type="NCBIfam" id="TIGR02382">
    <property type="entry name" value="wecD_rffC"/>
    <property type="match status" value="1"/>
</dbReference>
<evidence type="ECO:0000256" key="6">
    <source>
        <dbReference type="ARBA" id="ARBA00023315"/>
    </source>
</evidence>